<feature type="transmembrane region" description="Helical" evidence="2">
    <location>
        <begin position="12"/>
        <end position="30"/>
    </location>
</feature>
<evidence type="ECO:0000256" key="2">
    <source>
        <dbReference type="SAM" id="Phobius"/>
    </source>
</evidence>
<feature type="region of interest" description="Disordered" evidence="1">
    <location>
        <begin position="540"/>
        <end position="560"/>
    </location>
</feature>
<feature type="compositionally biased region" description="Basic residues" evidence="1">
    <location>
        <begin position="325"/>
        <end position="340"/>
    </location>
</feature>
<accession>A0AAN7SPT2</accession>
<dbReference type="AlphaFoldDB" id="A0AAN7SPT2"/>
<feature type="compositionally biased region" description="Polar residues" evidence="1">
    <location>
        <begin position="551"/>
        <end position="560"/>
    </location>
</feature>
<keyword evidence="4" id="KW-1185">Reference proteome</keyword>
<evidence type="ECO:0000313" key="3">
    <source>
        <dbReference type="EMBL" id="KAK4881923.1"/>
    </source>
</evidence>
<evidence type="ECO:0000313" key="4">
    <source>
        <dbReference type="Proteomes" id="UP001353858"/>
    </source>
</evidence>
<proteinExistence type="predicted"/>
<keyword evidence="2" id="KW-1133">Transmembrane helix</keyword>
<dbReference type="Proteomes" id="UP001353858">
    <property type="component" value="Unassembled WGS sequence"/>
</dbReference>
<feature type="region of interest" description="Disordered" evidence="1">
    <location>
        <begin position="313"/>
        <end position="349"/>
    </location>
</feature>
<gene>
    <name evidence="3" type="ORF">RN001_005242</name>
</gene>
<name>A0AAN7SPT2_9COLE</name>
<keyword evidence="2" id="KW-0472">Membrane</keyword>
<feature type="transmembrane region" description="Helical" evidence="2">
    <location>
        <begin position="499"/>
        <end position="523"/>
    </location>
</feature>
<dbReference type="EMBL" id="JARPUR010000002">
    <property type="protein sequence ID" value="KAK4881923.1"/>
    <property type="molecule type" value="Genomic_DNA"/>
</dbReference>
<evidence type="ECO:0000256" key="1">
    <source>
        <dbReference type="SAM" id="MobiDB-lite"/>
    </source>
</evidence>
<organism evidence="3 4">
    <name type="scientific">Aquatica leii</name>
    <dbReference type="NCBI Taxonomy" id="1421715"/>
    <lineage>
        <taxon>Eukaryota</taxon>
        <taxon>Metazoa</taxon>
        <taxon>Ecdysozoa</taxon>
        <taxon>Arthropoda</taxon>
        <taxon>Hexapoda</taxon>
        <taxon>Insecta</taxon>
        <taxon>Pterygota</taxon>
        <taxon>Neoptera</taxon>
        <taxon>Endopterygota</taxon>
        <taxon>Coleoptera</taxon>
        <taxon>Polyphaga</taxon>
        <taxon>Elateriformia</taxon>
        <taxon>Elateroidea</taxon>
        <taxon>Lampyridae</taxon>
        <taxon>Luciolinae</taxon>
        <taxon>Aquatica</taxon>
    </lineage>
</organism>
<protein>
    <submittedName>
        <fullName evidence="3">Uncharacterized protein</fullName>
    </submittedName>
</protein>
<reference evidence="4" key="1">
    <citation type="submission" date="2023-01" db="EMBL/GenBank/DDBJ databases">
        <title>Key to firefly adult light organ development and bioluminescence: homeobox transcription factors regulate luciferase expression and transportation to peroxisome.</title>
        <authorList>
            <person name="Fu X."/>
        </authorList>
    </citation>
    <scope>NUCLEOTIDE SEQUENCE [LARGE SCALE GENOMIC DNA]</scope>
</reference>
<sequence length="560" mass="64903">MTETSDKKQSNVFLGLYLTFSVLFIIWVTSKFFRGRRQFHVAVNSIEEQLLKLQQQLDDRCASDMIEPPLEDEDANHKEQFELSIVDSKNTIPSIDYLVEFVQKQCIALENLNSAINNKFNKKGLILNSKPNSSSFALVMNSDSQCVNCKGNGSLAILDEEKLRNRYLCDLHFNNDHGFKSPHRLTSDAVSKRYNDDEIHVLIPSKTYSRNKTCSNDKSQEQDQSLTTSPKSREQTTYNQKQTLICKMEKTDKAVSTEDLYTKPQRAIYLEVAKLESVFRTLVENKVQAIKNDKVRLASANSSPKNLVRRMRITSSSSASSSKVNIHKHSPSPKHRRRRKATDEEPLSCEFKKPRTEDNYKTDVQNTLYSKHRCCLRSYTDEETREIIKYLHCDSICSADDYISISPVPYPCCSTERSTQMVMPCSSDYVSLKMDGFEELEDESVAYRNYINREKRKRHRRKRRRRRRHLKSHIEITSLPISEEVKDIDPDELPQRARWTIVITACLLLFMCLLLVGITLRMAPIIDDMVRKENEEFMNSLHREPGHHVSHNLSPPNDKE</sequence>
<feature type="region of interest" description="Disordered" evidence="1">
    <location>
        <begin position="210"/>
        <end position="240"/>
    </location>
</feature>
<keyword evidence="2" id="KW-0812">Transmembrane</keyword>
<comment type="caution">
    <text evidence="3">The sequence shown here is derived from an EMBL/GenBank/DDBJ whole genome shotgun (WGS) entry which is preliminary data.</text>
</comment>